<reference evidence="1 2" key="1">
    <citation type="submission" date="2007-03" db="EMBL/GenBank/DDBJ databases">
        <authorList>
            <person name="Fulton L."/>
            <person name="Clifton S."/>
            <person name="Fulton B."/>
            <person name="Xu J."/>
            <person name="Minx P."/>
            <person name="Pepin K.H."/>
            <person name="Johnson M."/>
            <person name="Thiruvilangam P."/>
            <person name="Bhonagiri V."/>
            <person name="Nash W.E."/>
            <person name="Mardis E.R."/>
            <person name="Wilson R.K."/>
        </authorList>
    </citation>
    <scope>NUCLEOTIDE SEQUENCE [LARGE SCALE GENOMIC DNA]</scope>
    <source>
        <strain evidence="1 2">ATCC 27756</strain>
    </source>
</reference>
<accession>A5KNT2</accession>
<dbReference type="PaxDb" id="411460-RUMTOR_01907"/>
<evidence type="ECO:0000313" key="1">
    <source>
        <dbReference type="EMBL" id="EDK23830.1"/>
    </source>
</evidence>
<sequence>MFLNIQLIEKIKKFSLGGCKNASQRFVLCKGILDRKNKKIFIKNLYLCPSSFEYM</sequence>
<dbReference type="EMBL" id="AAVP02000010">
    <property type="protein sequence ID" value="EDK23830.1"/>
    <property type="molecule type" value="Genomic_DNA"/>
</dbReference>
<organism evidence="1 2">
    <name type="scientific">[Ruminococcus] torques ATCC 27756</name>
    <dbReference type="NCBI Taxonomy" id="411460"/>
    <lineage>
        <taxon>Bacteria</taxon>
        <taxon>Bacillati</taxon>
        <taxon>Bacillota</taxon>
        <taxon>Clostridia</taxon>
        <taxon>Lachnospirales</taxon>
        <taxon>Lachnospiraceae</taxon>
        <taxon>Mediterraneibacter</taxon>
    </lineage>
</organism>
<protein>
    <submittedName>
        <fullName evidence="1">Uncharacterized protein</fullName>
    </submittedName>
</protein>
<name>A5KNT2_9FIRM</name>
<reference evidence="1 2" key="2">
    <citation type="submission" date="2007-04" db="EMBL/GenBank/DDBJ databases">
        <title>Draft genome sequence of Ruminococcus torques (ATCC 27756).</title>
        <authorList>
            <person name="Sudarsanam P."/>
            <person name="Ley R."/>
            <person name="Guruge J."/>
            <person name="Turnbaugh P.J."/>
            <person name="Mahowald M."/>
            <person name="Liep D."/>
            <person name="Gordon J."/>
        </authorList>
    </citation>
    <scope>NUCLEOTIDE SEQUENCE [LARGE SCALE GENOMIC DNA]</scope>
    <source>
        <strain evidence="1 2">ATCC 27756</strain>
    </source>
</reference>
<dbReference type="HOGENOM" id="CLU_3029710_0_0_9"/>
<dbReference type="Proteomes" id="UP000003577">
    <property type="component" value="Unassembled WGS sequence"/>
</dbReference>
<proteinExistence type="predicted"/>
<dbReference type="AlphaFoldDB" id="A5KNT2"/>
<gene>
    <name evidence="1" type="ORF">RUMTOR_01907</name>
</gene>
<comment type="caution">
    <text evidence="1">The sequence shown here is derived from an EMBL/GenBank/DDBJ whole genome shotgun (WGS) entry which is preliminary data.</text>
</comment>
<evidence type="ECO:0000313" key="2">
    <source>
        <dbReference type="Proteomes" id="UP000003577"/>
    </source>
</evidence>